<dbReference type="EC" id="2.1.1.37" evidence="7"/>
<evidence type="ECO:0000256" key="2">
    <source>
        <dbReference type="ARBA" id="ARBA00022679"/>
    </source>
</evidence>
<proteinExistence type="inferred from homology"/>
<keyword evidence="4" id="KW-0680">Restriction system</keyword>
<dbReference type="PANTHER" id="PTHR46098:SF1">
    <property type="entry name" value="TRNA (CYTOSINE(38)-C(5))-METHYLTRANSFERASE"/>
    <property type="match status" value="1"/>
</dbReference>
<reference evidence="8 9" key="1">
    <citation type="submission" date="2018-08" db="EMBL/GenBank/DDBJ databases">
        <title>A genome reference for cultivated species of the human gut microbiota.</title>
        <authorList>
            <person name="Zou Y."/>
            <person name="Xue W."/>
            <person name="Luo G."/>
        </authorList>
    </citation>
    <scope>NUCLEOTIDE SEQUENCE [LARGE SCALE GENOMIC DNA]</scope>
    <source>
        <strain evidence="8 9">AM23-23AC</strain>
    </source>
</reference>
<dbReference type="InterPro" id="IPR018117">
    <property type="entry name" value="C5_DNA_meth_AS"/>
</dbReference>
<dbReference type="InterPro" id="IPR050750">
    <property type="entry name" value="C5-MTase"/>
</dbReference>
<keyword evidence="1 5" id="KW-0489">Methyltransferase</keyword>
<organism evidence="8 9">
    <name type="scientific">Roseburia inulinivorans</name>
    <dbReference type="NCBI Taxonomy" id="360807"/>
    <lineage>
        <taxon>Bacteria</taxon>
        <taxon>Bacillati</taxon>
        <taxon>Bacillota</taxon>
        <taxon>Clostridia</taxon>
        <taxon>Lachnospirales</taxon>
        <taxon>Lachnospiraceae</taxon>
        <taxon>Roseburia</taxon>
    </lineage>
</organism>
<dbReference type="GO" id="GO:0003886">
    <property type="term" value="F:DNA (cytosine-5-)-methyltransferase activity"/>
    <property type="evidence" value="ECO:0007669"/>
    <property type="project" value="UniProtKB-EC"/>
</dbReference>
<dbReference type="NCBIfam" id="TIGR00675">
    <property type="entry name" value="dcm"/>
    <property type="match status" value="1"/>
</dbReference>
<comment type="caution">
    <text evidence="8">The sequence shown here is derived from an EMBL/GenBank/DDBJ whole genome shotgun (WGS) entry which is preliminary data.</text>
</comment>
<dbReference type="SUPFAM" id="SSF53335">
    <property type="entry name" value="S-adenosyl-L-methionine-dependent methyltransferases"/>
    <property type="match status" value="1"/>
</dbReference>
<evidence type="ECO:0000256" key="3">
    <source>
        <dbReference type="ARBA" id="ARBA00022691"/>
    </source>
</evidence>
<dbReference type="CDD" id="cd00315">
    <property type="entry name" value="Cyt_C5_DNA_methylase"/>
    <property type="match status" value="1"/>
</dbReference>
<dbReference type="RefSeq" id="WP_118202953.1">
    <property type="nucleotide sequence ID" value="NZ_QRHP01000007.1"/>
</dbReference>
<evidence type="ECO:0000256" key="1">
    <source>
        <dbReference type="ARBA" id="ARBA00022603"/>
    </source>
</evidence>
<evidence type="ECO:0000256" key="7">
    <source>
        <dbReference type="RuleBase" id="RU000417"/>
    </source>
</evidence>
<dbReference type="EMBL" id="QRHP01000007">
    <property type="protein sequence ID" value="RHF84476.1"/>
    <property type="molecule type" value="Genomic_DNA"/>
</dbReference>
<dbReference type="Gene3D" id="3.90.120.10">
    <property type="entry name" value="DNA Methylase, subunit A, domain 2"/>
    <property type="match status" value="1"/>
</dbReference>
<dbReference type="PROSITE" id="PS51679">
    <property type="entry name" value="SAM_MT_C5"/>
    <property type="match status" value="1"/>
</dbReference>
<dbReference type="Gene3D" id="3.40.50.150">
    <property type="entry name" value="Vaccinia Virus protein VP39"/>
    <property type="match status" value="1"/>
</dbReference>
<comment type="catalytic activity">
    <reaction evidence="7">
        <text>a 2'-deoxycytidine in DNA + S-adenosyl-L-methionine = a 5-methyl-2'-deoxycytidine in DNA + S-adenosyl-L-homocysteine + H(+)</text>
        <dbReference type="Rhea" id="RHEA:13681"/>
        <dbReference type="Rhea" id="RHEA-COMP:11369"/>
        <dbReference type="Rhea" id="RHEA-COMP:11370"/>
        <dbReference type="ChEBI" id="CHEBI:15378"/>
        <dbReference type="ChEBI" id="CHEBI:57856"/>
        <dbReference type="ChEBI" id="CHEBI:59789"/>
        <dbReference type="ChEBI" id="CHEBI:85452"/>
        <dbReference type="ChEBI" id="CHEBI:85454"/>
        <dbReference type="EC" id="2.1.1.37"/>
    </reaction>
</comment>
<dbReference type="PROSITE" id="PS00094">
    <property type="entry name" value="C5_MTASE_1"/>
    <property type="match status" value="1"/>
</dbReference>
<dbReference type="GO" id="GO:0009307">
    <property type="term" value="P:DNA restriction-modification system"/>
    <property type="evidence" value="ECO:0007669"/>
    <property type="project" value="UniProtKB-KW"/>
</dbReference>
<keyword evidence="3 5" id="KW-0949">S-adenosyl-L-methionine</keyword>
<evidence type="ECO:0000313" key="9">
    <source>
        <dbReference type="Proteomes" id="UP000283701"/>
    </source>
</evidence>
<feature type="active site" evidence="5">
    <location>
        <position position="83"/>
    </location>
</feature>
<gene>
    <name evidence="8" type="primary">dcm</name>
    <name evidence="8" type="ORF">DW654_07855</name>
</gene>
<evidence type="ECO:0000256" key="5">
    <source>
        <dbReference type="PROSITE-ProRule" id="PRU01016"/>
    </source>
</evidence>
<evidence type="ECO:0000256" key="4">
    <source>
        <dbReference type="ARBA" id="ARBA00022747"/>
    </source>
</evidence>
<accession>A0A414QUJ9</accession>
<dbReference type="Proteomes" id="UP000283701">
    <property type="component" value="Unassembled WGS sequence"/>
</dbReference>
<dbReference type="AlphaFoldDB" id="A0A414QUJ9"/>
<sequence length="324" mass="36439">MFNVRNTDKRLRNKSFIDLFCGIGGFHLALSSYGAKCVFASDINVAASNVYYENFRIHPKGDIKCIKNIDIPKHDILCAGFPCQPFSISGNQNGFSDEDGKLFFEVYRIARYHKPKLIILENVKNLLSHNNGNTIAVMEQKLNSIGYDTYKEVLCATDFSVPQARKRVYIVAFRNDLNVQNFDFPSSKGRLKVVSDILENNVEQKYFITNSYIINGDITNDQNKYDKLMRIGSVGLGRQGERIYSVRGQGITLSSQGGGVGGKTGMYYVDGGVRKLTPRECARMMGFPERFRLANTDAECYKQFGNSVVVNVIQEIIGEASKYL</sequence>
<dbReference type="InterPro" id="IPR029063">
    <property type="entry name" value="SAM-dependent_MTases_sf"/>
</dbReference>
<dbReference type="PRINTS" id="PR00105">
    <property type="entry name" value="C5METTRFRASE"/>
</dbReference>
<dbReference type="Pfam" id="PF00145">
    <property type="entry name" value="DNA_methylase"/>
    <property type="match status" value="1"/>
</dbReference>
<keyword evidence="2 5" id="KW-0808">Transferase</keyword>
<dbReference type="InterPro" id="IPR001525">
    <property type="entry name" value="C5_MeTfrase"/>
</dbReference>
<protein>
    <recommendedName>
        <fullName evidence="7">Cytosine-specific methyltransferase</fullName>
        <ecNumber evidence="7">2.1.1.37</ecNumber>
    </recommendedName>
</protein>
<comment type="similarity">
    <text evidence="5 6">Belongs to the class I-like SAM-binding methyltransferase superfamily. C5-methyltransferase family.</text>
</comment>
<dbReference type="PANTHER" id="PTHR46098">
    <property type="entry name" value="TRNA (CYTOSINE(38)-C(5))-METHYLTRANSFERASE"/>
    <property type="match status" value="1"/>
</dbReference>
<evidence type="ECO:0000313" key="8">
    <source>
        <dbReference type="EMBL" id="RHF84476.1"/>
    </source>
</evidence>
<name>A0A414QUJ9_9FIRM</name>
<dbReference type="GO" id="GO:0032259">
    <property type="term" value="P:methylation"/>
    <property type="evidence" value="ECO:0007669"/>
    <property type="project" value="UniProtKB-KW"/>
</dbReference>
<evidence type="ECO:0000256" key="6">
    <source>
        <dbReference type="RuleBase" id="RU000416"/>
    </source>
</evidence>